<sequence length="149" mass="16297">CGFLPALSLAADKVNIAVYYESLCPDSQRYINNQLAPAYNSPLAVSMNLTLIPYGNANTSSDGVITCQHGPTECYGNRVQACAISKLTTEDQQMKFIDCLMKMAYDKKPASDDDYKKYITQCAQNHSLTDQVTAIENCANSTESDSLMA</sequence>
<feature type="non-terminal residue" evidence="6">
    <location>
        <position position="149"/>
    </location>
</feature>
<feature type="non-terminal residue" evidence="6">
    <location>
        <position position="1"/>
    </location>
</feature>
<dbReference type="AlphaFoldDB" id="A0A0M4HGY5"/>
<dbReference type="InterPro" id="IPR004911">
    <property type="entry name" value="Interferon-induced_GILT"/>
</dbReference>
<comment type="similarity">
    <text evidence="2">Belongs to the GILT family.</text>
</comment>
<evidence type="ECO:0000256" key="3">
    <source>
        <dbReference type="ARBA" id="ARBA00022525"/>
    </source>
</evidence>
<keyword evidence="4" id="KW-0732">Signal</keyword>
<dbReference type="Pfam" id="PF03227">
    <property type="entry name" value="GILT"/>
    <property type="match status" value="1"/>
</dbReference>
<reference evidence="6" key="1">
    <citation type="journal article" date="2015" name="Nat. Commun.">
        <title>Predator strike shapes antipredator phenotype through new genetic interactions in water striders.</title>
        <authorList>
            <person name="Armisen D."/>
            <person name="Nagui Refki P."/>
            <person name="Crumiere A.J."/>
            <person name="Viala S."/>
            <person name="Toubiana W."/>
            <person name="Khila A."/>
        </authorList>
    </citation>
    <scope>NUCLEOTIDE SEQUENCE</scope>
</reference>
<evidence type="ECO:0000256" key="2">
    <source>
        <dbReference type="ARBA" id="ARBA00005679"/>
    </source>
</evidence>
<evidence type="ECO:0000256" key="1">
    <source>
        <dbReference type="ARBA" id="ARBA00004613"/>
    </source>
</evidence>
<evidence type="ECO:0000256" key="5">
    <source>
        <dbReference type="ARBA" id="ARBA00023180"/>
    </source>
</evidence>
<accession>A0A0M4HGY5</accession>
<organism evidence="6">
    <name type="scientific">Microvelia americana</name>
    <dbReference type="NCBI Taxonomy" id="1187971"/>
    <lineage>
        <taxon>Eukaryota</taxon>
        <taxon>Metazoa</taxon>
        <taxon>Ecdysozoa</taxon>
        <taxon>Arthropoda</taxon>
        <taxon>Hexapoda</taxon>
        <taxon>Insecta</taxon>
        <taxon>Pterygota</taxon>
        <taxon>Neoptera</taxon>
        <taxon>Paraneoptera</taxon>
        <taxon>Hemiptera</taxon>
        <taxon>Heteroptera</taxon>
        <taxon>Gerromorpha</taxon>
        <taxon>Gerroidea</taxon>
        <taxon>Veliidae</taxon>
        <taxon>Microveliinae</taxon>
        <taxon>Microvelia</taxon>
    </lineage>
</organism>
<dbReference type="GO" id="GO:0016671">
    <property type="term" value="F:oxidoreductase activity, acting on a sulfur group of donors, disulfide as acceptor"/>
    <property type="evidence" value="ECO:0007669"/>
    <property type="project" value="InterPro"/>
</dbReference>
<protein>
    <submittedName>
        <fullName evidence="6">Gamma interferon-inducible thiol reductase</fullName>
    </submittedName>
</protein>
<proteinExistence type="inferred from homology"/>
<keyword evidence="5" id="KW-0325">Glycoprotein</keyword>
<keyword evidence="3" id="KW-0964">Secreted</keyword>
<evidence type="ECO:0000256" key="4">
    <source>
        <dbReference type="ARBA" id="ARBA00022729"/>
    </source>
</evidence>
<dbReference type="PANTHER" id="PTHR13234">
    <property type="entry name" value="GAMMA-INTERFERON INDUCIBLE LYSOSOMAL THIOL REDUCTASE GILT"/>
    <property type="match status" value="1"/>
</dbReference>
<dbReference type="GO" id="GO:0005576">
    <property type="term" value="C:extracellular region"/>
    <property type="evidence" value="ECO:0007669"/>
    <property type="project" value="UniProtKB-SubCell"/>
</dbReference>
<evidence type="ECO:0000313" key="6">
    <source>
        <dbReference type="EMBL" id="ALD18917.1"/>
    </source>
</evidence>
<dbReference type="EMBL" id="KR704886">
    <property type="protein sequence ID" value="ALD18917.1"/>
    <property type="molecule type" value="Genomic_DNA"/>
</dbReference>
<name>A0A0M4HGY5_9HEMI</name>
<dbReference type="PANTHER" id="PTHR13234:SF8">
    <property type="entry name" value="GAMMA-INTERFERON-INDUCIBLE LYSOSOMAL THIOL REDUCTASE"/>
    <property type="match status" value="1"/>
</dbReference>
<comment type="subcellular location">
    <subcellularLocation>
        <location evidence="1">Secreted</location>
    </subcellularLocation>
</comment>